<organism evidence="2">
    <name type="scientific">freshwater metagenome</name>
    <dbReference type="NCBI Taxonomy" id="449393"/>
    <lineage>
        <taxon>unclassified sequences</taxon>
        <taxon>metagenomes</taxon>
        <taxon>ecological metagenomes</taxon>
    </lineage>
</organism>
<dbReference type="EMBL" id="CAEZXS010000026">
    <property type="protein sequence ID" value="CAB4690101.1"/>
    <property type="molecule type" value="Genomic_DNA"/>
</dbReference>
<name>A0A6J6NTF1_9ZZZZ</name>
<feature type="region of interest" description="Disordered" evidence="1">
    <location>
        <begin position="1"/>
        <end position="25"/>
    </location>
</feature>
<proteinExistence type="predicted"/>
<dbReference type="EMBL" id="CAFBOG010000003">
    <property type="protein sequence ID" value="CAB4968337.1"/>
    <property type="molecule type" value="Genomic_DNA"/>
</dbReference>
<gene>
    <name evidence="2" type="ORF">UFOPK2582_00355</name>
    <name evidence="3" type="ORF">UFOPK3046_00857</name>
    <name evidence="4" type="ORF">UFOPK3914_00077</name>
    <name evidence="5" type="ORF">UFOPK4173_00351</name>
</gene>
<dbReference type="EMBL" id="CAFBPW010000023">
    <property type="protein sequence ID" value="CAB5027922.1"/>
    <property type="molecule type" value="Genomic_DNA"/>
</dbReference>
<accession>A0A6J6NTF1</accession>
<dbReference type="AlphaFoldDB" id="A0A6J6NTF1"/>
<evidence type="ECO:0000313" key="5">
    <source>
        <dbReference type="EMBL" id="CAB5027922.1"/>
    </source>
</evidence>
<sequence>MSEQLDLDESGRQQDAASSAPSTQENFGSLLSAIPRLFDRSVRQFELASSLLVALTCHAASSSVHEVTATELLEAGAVQPEPLDVLDVLQAEPLESERGTDGSLQNEMANTGASSMAPEAVPEVAGVQVLESELGVPDYDSLAASQVVPRLAMLSAVDLQAIVDYELAHRRRQTILNRALELLDSNSDESE</sequence>
<feature type="compositionally biased region" description="Polar residues" evidence="1">
    <location>
        <begin position="13"/>
        <end position="25"/>
    </location>
</feature>
<evidence type="ECO:0000313" key="2">
    <source>
        <dbReference type="EMBL" id="CAB4690101.1"/>
    </source>
</evidence>
<dbReference type="EMBL" id="CAFAAQ010000063">
    <property type="protein sequence ID" value="CAB4806257.1"/>
    <property type="molecule type" value="Genomic_DNA"/>
</dbReference>
<evidence type="ECO:0000313" key="3">
    <source>
        <dbReference type="EMBL" id="CAB4806257.1"/>
    </source>
</evidence>
<reference evidence="2" key="1">
    <citation type="submission" date="2020-05" db="EMBL/GenBank/DDBJ databases">
        <authorList>
            <person name="Chiriac C."/>
            <person name="Salcher M."/>
            <person name="Ghai R."/>
            <person name="Kavagutti S V."/>
        </authorList>
    </citation>
    <scope>NUCLEOTIDE SEQUENCE</scope>
</reference>
<evidence type="ECO:0000256" key="1">
    <source>
        <dbReference type="SAM" id="MobiDB-lite"/>
    </source>
</evidence>
<evidence type="ECO:0000313" key="4">
    <source>
        <dbReference type="EMBL" id="CAB4968337.1"/>
    </source>
</evidence>
<protein>
    <submittedName>
        <fullName evidence="2">Unannotated protein</fullName>
    </submittedName>
</protein>